<evidence type="ECO:0000259" key="3">
    <source>
        <dbReference type="Pfam" id="PF15420"/>
    </source>
</evidence>
<keyword evidence="4" id="KW-0378">Hydrolase</keyword>
<dbReference type="EMBL" id="CP059399">
    <property type="protein sequence ID" value="QLY30036.1"/>
    <property type="molecule type" value="Genomic_DNA"/>
</dbReference>
<feature type="domain" description="Alpha/beta-hydrolase catalytic" evidence="2">
    <location>
        <begin position="401"/>
        <end position="465"/>
    </location>
</feature>
<organism evidence="4 5">
    <name type="scientific">Nocardia huaxiensis</name>
    <dbReference type="NCBI Taxonomy" id="2755382"/>
    <lineage>
        <taxon>Bacteria</taxon>
        <taxon>Bacillati</taxon>
        <taxon>Actinomycetota</taxon>
        <taxon>Actinomycetes</taxon>
        <taxon>Mycobacteriales</taxon>
        <taxon>Nocardiaceae</taxon>
        <taxon>Nocardia</taxon>
    </lineage>
</organism>
<feature type="domain" description="Alpha/beta-hydrolase N-terminal" evidence="3">
    <location>
        <begin position="51"/>
        <end position="243"/>
    </location>
</feature>
<dbReference type="Proteomes" id="UP000515512">
    <property type="component" value="Chromosome"/>
</dbReference>
<evidence type="ECO:0000313" key="4">
    <source>
        <dbReference type="EMBL" id="QLY30036.1"/>
    </source>
</evidence>
<evidence type="ECO:0000259" key="2">
    <source>
        <dbReference type="Pfam" id="PF10081"/>
    </source>
</evidence>
<evidence type="ECO:0000313" key="5">
    <source>
        <dbReference type="Proteomes" id="UP000515512"/>
    </source>
</evidence>
<feature type="transmembrane region" description="Helical" evidence="1">
    <location>
        <begin position="172"/>
        <end position="192"/>
    </location>
</feature>
<reference evidence="4 5" key="1">
    <citation type="submission" date="2020-07" db="EMBL/GenBank/DDBJ databases">
        <authorList>
            <person name="Zhuang K."/>
            <person name="Ran Y."/>
        </authorList>
    </citation>
    <scope>NUCLEOTIDE SEQUENCE [LARGE SCALE GENOMIC DNA]</scope>
    <source>
        <strain evidence="4 5">WCH-YHL-001</strain>
    </source>
</reference>
<gene>
    <name evidence="4" type="ORF">H0264_33395</name>
</gene>
<dbReference type="GO" id="GO:0016787">
    <property type="term" value="F:hydrolase activity"/>
    <property type="evidence" value="ECO:0007669"/>
    <property type="project" value="UniProtKB-KW"/>
</dbReference>
<keyword evidence="1" id="KW-0472">Membrane</keyword>
<dbReference type="KEGG" id="nhu:H0264_33395"/>
<keyword evidence="1" id="KW-0812">Transmembrane</keyword>
<dbReference type="AlphaFoldDB" id="A0A7D6VH89"/>
<feature type="transmembrane region" description="Helical" evidence="1">
    <location>
        <begin position="102"/>
        <end position="119"/>
    </location>
</feature>
<dbReference type="Pfam" id="PF15420">
    <property type="entry name" value="Abhydrolase_9_N"/>
    <property type="match status" value="1"/>
</dbReference>
<accession>A0A7D6VH89</accession>
<name>A0A7D6VH89_9NOCA</name>
<dbReference type="Pfam" id="PF10081">
    <property type="entry name" value="Abhydrolase_9"/>
    <property type="match status" value="2"/>
</dbReference>
<keyword evidence="1" id="KW-1133">Transmembrane helix</keyword>
<dbReference type="InterPro" id="IPR027788">
    <property type="entry name" value="Alpha/beta-hydrolase_N_dom"/>
</dbReference>
<dbReference type="RefSeq" id="WP_181581235.1">
    <property type="nucleotide sequence ID" value="NZ_CP059399.1"/>
</dbReference>
<feature type="domain" description="Alpha/beta-hydrolase catalytic" evidence="2">
    <location>
        <begin position="247"/>
        <end position="393"/>
    </location>
</feature>
<evidence type="ECO:0000256" key="1">
    <source>
        <dbReference type="SAM" id="Phobius"/>
    </source>
</evidence>
<proteinExistence type="predicted"/>
<feature type="transmembrane region" description="Helical" evidence="1">
    <location>
        <begin position="33"/>
        <end position="55"/>
    </location>
</feature>
<protein>
    <submittedName>
        <fullName evidence="4">Alpha/beta-hydrolase family protein</fullName>
    </submittedName>
</protein>
<feature type="transmembrane region" description="Helical" evidence="1">
    <location>
        <begin position="61"/>
        <end position="81"/>
    </location>
</feature>
<keyword evidence="5" id="KW-1185">Reference proteome</keyword>
<feature type="transmembrane region" description="Helical" evidence="1">
    <location>
        <begin position="139"/>
        <end position="160"/>
    </location>
</feature>
<sequence length="473" mass="49774">MTLVETKPIVVQNKQEAEADRGGAGRRFAWTGFAPRAGTSIGIALGCLVSLAPGLLPRTPLAQAILTALLVLVGLAMAGVTRMALRRTRFDASARTAKYRPAIFLGAVLLVIAAGVHATQWQNRLRDVMGVSQIGPGYWVRWMVSATLLVGLVTGLWGGLRWSARRLGRARGIAVGTALALSGYFMVVPAVVDWRQAAYAAADAYVDPEVAQPVSPTRSGSPESVAGWESLGAQGRRFVAGEPARAVRVYVGLHSAPDLNSRVALAIQELERSGGFARRNLVVAVPTGSGWIDGGAVQGIDERFGGDVAVVGLQYSAAPSWVTFIFGRKAAEESAKALFTAVEQRLSRMNQPPKLHIYGQSLGALGGSSVFTDEADQDRRTCSAVWAGPPAGAAHRSGATVLANASDPVVHWSPSLLWKAPDLTGTRPDAPVPQWLPVVSFLQTSADLLAALDAPPGHGHRYGTDQGTSLGAC</sequence>
<dbReference type="InterPro" id="IPR027787">
    <property type="entry name" value="Alpha/beta-hydrolase_catalytic"/>
</dbReference>